<name>A0A7R9UM75_DIALT</name>
<protein>
    <submittedName>
        <fullName evidence="3">Uncharacterized protein</fullName>
    </submittedName>
</protein>
<dbReference type="Proteomes" id="UP000751190">
    <property type="component" value="Unassembled WGS sequence"/>
</dbReference>
<keyword evidence="1" id="KW-0175">Coiled coil</keyword>
<feature type="compositionally biased region" description="Basic and acidic residues" evidence="2">
    <location>
        <begin position="54"/>
        <end position="75"/>
    </location>
</feature>
<evidence type="ECO:0000313" key="5">
    <source>
        <dbReference type="Proteomes" id="UP000751190"/>
    </source>
</evidence>
<organism evidence="3">
    <name type="scientific">Diacronema lutheri</name>
    <name type="common">Unicellular marine alga</name>
    <name type="synonym">Monochrysis lutheri</name>
    <dbReference type="NCBI Taxonomy" id="2081491"/>
    <lineage>
        <taxon>Eukaryota</taxon>
        <taxon>Haptista</taxon>
        <taxon>Haptophyta</taxon>
        <taxon>Pavlovophyceae</taxon>
        <taxon>Pavlovales</taxon>
        <taxon>Pavlovaceae</taxon>
        <taxon>Diacronema</taxon>
    </lineage>
</organism>
<dbReference type="PANTHER" id="PTHR15885">
    <property type="entry name" value="COILED-COIL DOMAIN-CONTAINING PROTEIN 174"/>
    <property type="match status" value="1"/>
</dbReference>
<accession>A0A7R9UM75</accession>
<feature type="region of interest" description="Disordered" evidence="2">
    <location>
        <begin position="54"/>
        <end position="80"/>
    </location>
</feature>
<dbReference type="AlphaFoldDB" id="A0A7R9UM75"/>
<dbReference type="GO" id="GO:0005634">
    <property type="term" value="C:nucleus"/>
    <property type="evidence" value="ECO:0007669"/>
    <property type="project" value="TreeGrafter"/>
</dbReference>
<dbReference type="EMBL" id="HBEB01005158">
    <property type="protein sequence ID" value="CAD8269031.1"/>
    <property type="molecule type" value="Transcribed_RNA"/>
</dbReference>
<gene>
    <name evidence="4" type="ORF">KFE25_012890</name>
    <name evidence="3" type="ORF">PLUT1463_LOCUS3345</name>
</gene>
<proteinExistence type="predicted"/>
<sequence>MLPRKGKAIEGVDTSSLVGLHAAVYRAQQQRLGQAPRDLPAAASIGRGRDLFATRNRGVDERDERVRESEARAQERAGSSLARKSELYAQLMRGSAAEDALGSAADESLVDWGRKQCARATLVSADMERDAERRAWERDAAAEVERGGPPSAAVERNSSVKRFLDEVVQDTAAERERAAVERTQRDRERATRSELIASKRAALKRARVEAGRATGMQ</sequence>
<reference evidence="4" key="2">
    <citation type="submission" date="2021-05" db="EMBL/GenBank/DDBJ databases">
        <title>The genome of the haptophyte Pavlova lutheri (Diacronema luteri, Pavlovales) - a model for lipid biosynthesis in eukaryotic algae.</title>
        <authorList>
            <person name="Hulatt C.J."/>
            <person name="Posewitz M.C."/>
        </authorList>
    </citation>
    <scope>NUCLEOTIDE SEQUENCE</scope>
    <source>
        <strain evidence="4">NIVA-4/92</strain>
    </source>
</reference>
<evidence type="ECO:0000313" key="4">
    <source>
        <dbReference type="EMBL" id="KAG8458692.1"/>
    </source>
</evidence>
<feature type="region of interest" description="Disordered" evidence="2">
    <location>
        <begin position="140"/>
        <end position="159"/>
    </location>
</feature>
<dbReference type="OrthoDB" id="333551at2759"/>
<evidence type="ECO:0000256" key="2">
    <source>
        <dbReference type="SAM" id="MobiDB-lite"/>
    </source>
</evidence>
<reference evidence="3" key="1">
    <citation type="submission" date="2021-01" db="EMBL/GenBank/DDBJ databases">
        <authorList>
            <person name="Corre E."/>
            <person name="Pelletier E."/>
            <person name="Niang G."/>
            <person name="Scheremetjew M."/>
            <person name="Finn R."/>
            <person name="Kale V."/>
            <person name="Holt S."/>
            <person name="Cochrane G."/>
            <person name="Meng A."/>
            <person name="Brown T."/>
            <person name="Cohen L."/>
        </authorList>
    </citation>
    <scope>NUCLEOTIDE SEQUENCE</scope>
    <source>
        <strain evidence="3">RCC1537</strain>
    </source>
</reference>
<dbReference type="InterPro" id="IPR025066">
    <property type="entry name" value="CCDC174-like"/>
</dbReference>
<evidence type="ECO:0000313" key="3">
    <source>
        <dbReference type="EMBL" id="CAD8269031.1"/>
    </source>
</evidence>
<dbReference type="OMA" id="KYCVDFL"/>
<keyword evidence="5" id="KW-1185">Reference proteome</keyword>
<dbReference type="PANTHER" id="PTHR15885:SF1">
    <property type="entry name" value="COILED-COIL DOMAIN-CONTAINING PROTEIN 174"/>
    <property type="match status" value="1"/>
</dbReference>
<dbReference type="EMBL" id="JAGTXO010000048">
    <property type="protein sequence ID" value="KAG8458692.1"/>
    <property type="molecule type" value="Genomic_DNA"/>
</dbReference>
<evidence type="ECO:0000256" key="1">
    <source>
        <dbReference type="ARBA" id="ARBA00023054"/>
    </source>
</evidence>